<dbReference type="InterPro" id="IPR012910">
    <property type="entry name" value="Plug_dom"/>
</dbReference>
<keyword evidence="4" id="KW-0410">Iron transport</keyword>
<dbReference type="PROSITE" id="PS52016">
    <property type="entry name" value="TONB_DEPENDENT_REC_3"/>
    <property type="match status" value="1"/>
</dbReference>
<reference evidence="16 17" key="1">
    <citation type="submission" date="2017-11" db="EMBL/GenBank/DDBJ databases">
        <title>Genomic Encyclopedia of Type Strains, Phase III (KMG-III): the genomes of soil and plant-associated and newly described type strains.</title>
        <authorList>
            <person name="Whitman W."/>
        </authorList>
    </citation>
    <scope>NUCLEOTIDE SEQUENCE [LARGE SCALE GENOMIC DNA]</scope>
    <source>
        <strain evidence="16 17">CGMCC 1.12274</strain>
    </source>
</reference>
<keyword evidence="13" id="KW-0732">Signal</keyword>
<evidence type="ECO:0000256" key="2">
    <source>
        <dbReference type="ARBA" id="ARBA00022448"/>
    </source>
</evidence>
<keyword evidence="8 12" id="KW-0798">TonB box</keyword>
<dbReference type="Proteomes" id="UP000232587">
    <property type="component" value="Unassembled WGS sequence"/>
</dbReference>
<evidence type="ECO:0000256" key="5">
    <source>
        <dbReference type="ARBA" id="ARBA00022692"/>
    </source>
</evidence>
<keyword evidence="7" id="KW-0406">Ion transport</keyword>
<dbReference type="AlphaFoldDB" id="A0A2N0H321"/>
<keyword evidence="9 11" id="KW-0472">Membrane</keyword>
<evidence type="ECO:0000313" key="16">
    <source>
        <dbReference type="EMBL" id="PKB13290.1"/>
    </source>
</evidence>
<evidence type="ECO:0000259" key="14">
    <source>
        <dbReference type="Pfam" id="PF00593"/>
    </source>
</evidence>
<evidence type="ECO:0000256" key="9">
    <source>
        <dbReference type="ARBA" id="ARBA00023136"/>
    </source>
</evidence>
<name>A0A2N0H321_9SPHN</name>
<dbReference type="InterPro" id="IPR039426">
    <property type="entry name" value="TonB-dep_rcpt-like"/>
</dbReference>
<dbReference type="InterPro" id="IPR000531">
    <property type="entry name" value="Beta-barrel_TonB"/>
</dbReference>
<gene>
    <name evidence="16" type="ORF">B0I00_3427</name>
</gene>
<dbReference type="EMBL" id="PHUF01000009">
    <property type="protein sequence ID" value="PKB13290.1"/>
    <property type="molecule type" value="Genomic_DNA"/>
</dbReference>
<comment type="subcellular location">
    <subcellularLocation>
        <location evidence="1 11">Cell outer membrane</location>
        <topology evidence="1 11">Multi-pass membrane protein</topology>
    </subcellularLocation>
</comment>
<evidence type="ECO:0000256" key="11">
    <source>
        <dbReference type="PROSITE-ProRule" id="PRU01360"/>
    </source>
</evidence>
<keyword evidence="10 11" id="KW-0998">Cell outer membrane</keyword>
<evidence type="ECO:0000256" key="6">
    <source>
        <dbReference type="ARBA" id="ARBA00023004"/>
    </source>
</evidence>
<evidence type="ECO:0000256" key="1">
    <source>
        <dbReference type="ARBA" id="ARBA00004571"/>
    </source>
</evidence>
<dbReference type="Pfam" id="PF07715">
    <property type="entry name" value="Plug"/>
    <property type="match status" value="1"/>
</dbReference>
<evidence type="ECO:0000256" key="12">
    <source>
        <dbReference type="RuleBase" id="RU003357"/>
    </source>
</evidence>
<dbReference type="GO" id="GO:0009279">
    <property type="term" value="C:cell outer membrane"/>
    <property type="evidence" value="ECO:0007669"/>
    <property type="project" value="UniProtKB-SubCell"/>
</dbReference>
<evidence type="ECO:0000256" key="13">
    <source>
        <dbReference type="SAM" id="SignalP"/>
    </source>
</evidence>
<dbReference type="PANTHER" id="PTHR32552">
    <property type="entry name" value="FERRICHROME IRON RECEPTOR-RELATED"/>
    <property type="match status" value="1"/>
</dbReference>
<dbReference type="GO" id="GO:0006826">
    <property type="term" value="P:iron ion transport"/>
    <property type="evidence" value="ECO:0007669"/>
    <property type="project" value="UniProtKB-KW"/>
</dbReference>
<keyword evidence="6" id="KW-0408">Iron</keyword>
<dbReference type="Gene3D" id="2.40.170.20">
    <property type="entry name" value="TonB-dependent receptor, beta-barrel domain"/>
    <property type="match status" value="2"/>
</dbReference>
<dbReference type="InterPro" id="IPR036942">
    <property type="entry name" value="Beta-barrel_TonB_sf"/>
</dbReference>
<dbReference type="SUPFAM" id="SSF56935">
    <property type="entry name" value="Porins"/>
    <property type="match status" value="1"/>
</dbReference>
<evidence type="ECO:0000259" key="15">
    <source>
        <dbReference type="Pfam" id="PF07715"/>
    </source>
</evidence>
<feature type="signal peptide" evidence="13">
    <location>
        <begin position="1"/>
        <end position="31"/>
    </location>
</feature>
<proteinExistence type="inferred from homology"/>
<dbReference type="OrthoDB" id="7177879at2"/>
<protein>
    <submittedName>
        <fullName evidence="16">Iron complex outermembrane receptor protein</fullName>
    </submittedName>
</protein>
<dbReference type="RefSeq" id="WP_100868599.1">
    <property type="nucleotide sequence ID" value="NZ_PHUF01000009.1"/>
</dbReference>
<evidence type="ECO:0000256" key="4">
    <source>
        <dbReference type="ARBA" id="ARBA00022496"/>
    </source>
</evidence>
<evidence type="ECO:0000256" key="3">
    <source>
        <dbReference type="ARBA" id="ARBA00022452"/>
    </source>
</evidence>
<comment type="caution">
    <text evidence="16">The sequence shown here is derived from an EMBL/GenBank/DDBJ whole genome shotgun (WGS) entry which is preliminary data.</text>
</comment>
<feature type="domain" description="TonB-dependent receptor-like beta-barrel" evidence="14">
    <location>
        <begin position="316"/>
        <end position="763"/>
    </location>
</feature>
<keyword evidence="16" id="KW-0675">Receptor</keyword>
<dbReference type="PANTHER" id="PTHR32552:SF81">
    <property type="entry name" value="TONB-DEPENDENT OUTER MEMBRANE RECEPTOR"/>
    <property type="match status" value="1"/>
</dbReference>
<keyword evidence="17" id="KW-1185">Reference proteome</keyword>
<keyword evidence="5 11" id="KW-0812">Transmembrane</keyword>
<sequence length="801" mass="85291">MAFASFKRVRLVTASSILALGALMGGHAARAEDAPEKDDAQASEASQEGVIVVTARRREESLSRVPVAVSVLTAEALSSRSINSESDLQTATPGLIVRSTQGSSQFNYAIRGQSIDAFSVSQPGVLTYINEFQTNALSAGSLYDLGSVQVLKGPQGTLFGRNTTGGAVLFSTARPEFDDLAGMVRGRAGNLGAWQLEGMINAPVGEGVALRLAGMVDQRKGFVKNLVNGKQLNNVDRWSTRGSLRFKLGDAIESTFVGEYGESKGNGDPLLLFSANAPGSLGPNGQALPATLTTFYSPILDSIAGAGAYAALQAAYPGSPDGGYGAFVDVQRALGTRATYLDADTGLAARSWYVLNTTTADISDDAQIKNIIGYSNNRNVSLFDQDGSPLPFYGYVQTLNRIKSFSEELQLSGKALDSRLSYIVGVYYSKESRRSGQDFRYFDLGPVANPVVAPMFGAPSLPLANHLEGDFDVSSIGAFVQTSFQLTDKLSATTGVRITKETNAFTEISGFAPFYPAGIKERRSDTKPSWTLGLEYQATRSLFLYATYRGSWRGGGFNYNAPPVSASAPDGGNRFDPETIQDVELGAKFLGDIGMVPARLNLAAYKSWVKKIQRVAYITFPDVGPGGATLNADGATFQGIEFDAEVSVAPGVKIGGAFNYADPKYTGNRQQTLFGTFLEFSTFADVTKYSGSGYFDVVTPLPGNAGDLRMRFDVYAQSSLYFSNYGESGAPGTKLPAYELVNARIGVDNIGGSGLSAAFFAKNIFDKEYYVGGIGLGTAGGYNLAVPGEPRTYGVDLTFRF</sequence>
<keyword evidence="2 11" id="KW-0813">Transport</keyword>
<evidence type="ECO:0000256" key="7">
    <source>
        <dbReference type="ARBA" id="ARBA00023065"/>
    </source>
</evidence>
<feature type="chain" id="PRO_5014618503" evidence="13">
    <location>
        <begin position="32"/>
        <end position="801"/>
    </location>
</feature>
<organism evidence="16 17">
    <name type="scientific">Novosphingobium kunmingense</name>
    <dbReference type="NCBI Taxonomy" id="1211806"/>
    <lineage>
        <taxon>Bacteria</taxon>
        <taxon>Pseudomonadati</taxon>
        <taxon>Pseudomonadota</taxon>
        <taxon>Alphaproteobacteria</taxon>
        <taxon>Sphingomonadales</taxon>
        <taxon>Sphingomonadaceae</taxon>
        <taxon>Novosphingobium</taxon>
    </lineage>
</organism>
<accession>A0A2N0H321</accession>
<evidence type="ECO:0000256" key="10">
    <source>
        <dbReference type="ARBA" id="ARBA00023237"/>
    </source>
</evidence>
<comment type="similarity">
    <text evidence="11 12">Belongs to the TonB-dependent receptor family.</text>
</comment>
<dbReference type="Pfam" id="PF00593">
    <property type="entry name" value="TonB_dep_Rec_b-barrel"/>
    <property type="match status" value="1"/>
</dbReference>
<keyword evidence="3 11" id="KW-1134">Transmembrane beta strand</keyword>
<feature type="domain" description="TonB-dependent receptor plug" evidence="15">
    <location>
        <begin position="62"/>
        <end position="167"/>
    </location>
</feature>
<evidence type="ECO:0000256" key="8">
    <source>
        <dbReference type="ARBA" id="ARBA00023077"/>
    </source>
</evidence>
<evidence type="ECO:0000313" key="17">
    <source>
        <dbReference type="Proteomes" id="UP000232587"/>
    </source>
</evidence>